<keyword evidence="5" id="KW-0131">Cell cycle</keyword>
<keyword evidence="13" id="KW-1185">Reference proteome</keyword>
<dbReference type="AlphaFoldDB" id="G3PYZ6"/>
<evidence type="ECO:0000256" key="8">
    <source>
        <dbReference type="RuleBase" id="RU000383"/>
    </source>
</evidence>
<dbReference type="eggNOG" id="KOG0653">
    <property type="taxonomic scope" value="Eukaryota"/>
</dbReference>
<dbReference type="InterPro" id="IPR048258">
    <property type="entry name" value="Cyclins_cyclin-box"/>
</dbReference>
<evidence type="ECO:0000256" key="4">
    <source>
        <dbReference type="ARBA" id="ARBA00023127"/>
    </source>
</evidence>
<reference evidence="12 13" key="1">
    <citation type="journal article" date="2021" name="G3 (Bethesda)">
        <title>Improved contiguity of the threespine stickleback genome using long-read sequencing.</title>
        <authorList>
            <person name="Nath S."/>
            <person name="Shaw D.E."/>
            <person name="White M.A."/>
        </authorList>
    </citation>
    <scope>NUCLEOTIDE SEQUENCE [LARGE SCALE GENOMIC DNA]</scope>
    <source>
        <strain evidence="12 13">Lake Benthic</strain>
    </source>
</reference>
<evidence type="ECO:0000259" key="11">
    <source>
        <dbReference type="SMART" id="SM01332"/>
    </source>
</evidence>
<dbReference type="Ensembl" id="ENSGACT00000022879.2">
    <property type="protein sequence ID" value="ENSGACP00000022836.2"/>
    <property type="gene ID" value="ENSGACG00000017292.2"/>
</dbReference>
<dbReference type="Bgee" id="ENSGACG00000017292">
    <property type="expression patterns" value="Expressed in mesonephros"/>
</dbReference>
<feature type="domain" description="Cyclin-like" evidence="10">
    <location>
        <begin position="284"/>
        <end position="365"/>
    </location>
</feature>
<evidence type="ECO:0000256" key="2">
    <source>
        <dbReference type="ARBA" id="ARBA00006955"/>
    </source>
</evidence>
<dbReference type="CDD" id="cd20507">
    <property type="entry name" value="CYCLIN_CCNB1-like_rpt1"/>
    <property type="match status" value="1"/>
</dbReference>
<dbReference type="PANTHER" id="PTHR10177">
    <property type="entry name" value="CYCLINS"/>
    <property type="match status" value="1"/>
</dbReference>
<dbReference type="GO" id="GO:0051301">
    <property type="term" value="P:cell division"/>
    <property type="evidence" value="ECO:0007669"/>
    <property type="project" value="UniProtKB-KW"/>
</dbReference>
<dbReference type="GeneTree" id="ENSGT00940000155405"/>
<evidence type="ECO:0000256" key="9">
    <source>
        <dbReference type="SAM" id="MobiDB-lite"/>
    </source>
</evidence>
<feature type="compositionally biased region" description="Polar residues" evidence="9">
    <location>
        <begin position="36"/>
        <end position="51"/>
    </location>
</feature>
<name>G3PYZ6_GASAC</name>
<keyword evidence="3" id="KW-0132">Cell division</keyword>
<dbReference type="InParanoid" id="G3PYZ6"/>
<dbReference type="Gene3D" id="1.10.472.10">
    <property type="entry name" value="Cyclin-like"/>
    <property type="match status" value="2"/>
</dbReference>
<feature type="domain" description="Cyclin-like" evidence="10">
    <location>
        <begin position="187"/>
        <end position="271"/>
    </location>
</feature>
<evidence type="ECO:0000259" key="10">
    <source>
        <dbReference type="SMART" id="SM00385"/>
    </source>
</evidence>
<accession>G3PYZ6</accession>
<dbReference type="InterPro" id="IPR039361">
    <property type="entry name" value="Cyclin"/>
</dbReference>
<evidence type="ECO:0000313" key="12">
    <source>
        <dbReference type="Ensembl" id="ENSGACP00000022836.2"/>
    </source>
</evidence>
<dbReference type="STRING" id="69293.ENSGACP00000022836"/>
<dbReference type="GO" id="GO:0016538">
    <property type="term" value="F:cyclin-dependent protein serine/threonine kinase regulator activity"/>
    <property type="evidence" value="ECO:0007669"/>
    <property type="project" value="UniProtKB-ARBA"/>
</dbReference>
<evidence type="ECO:0000313" key="13">
    <source>
        <dbReference type="Proteomes" id="UP000007635"/>
    </source>
</evidence>
<reference evidence="12" key="2">
    <citation type="submission" date="2025-08" db="UniProtKB">
        <authorList>
            <consortium name="Ensembl"/>
        </authorList>
    </citation>
    <scope>IDENTIFICATION</scope>
</reference>
<feature type="domain" description="Cyclin C-terminal" evidence="11">
    <location>
        <begin position="280"/>
        <end position="398"/>
    </location>
</feature>
<dbReference type="FunFam" id="1.10.472.10:FF:000001">
    <property type="entry name" value="G2/mitotic-specific cyclin"/>
    <property type="match status" value="1"/>
</dbReference>
<comment type="subunit">
    <text evidence="6">Interacts with the CDK1 protein kinase to form a serine/threonine kinase holoenzyme complex also known as maturation promoting factor (MPF). The cyclin subunit imparts substrate specificity to the complex.</text>
</comment>
<dbReference type="SUPFAM" id="SSF47954">
    <property type="entry name" value="Cyclin-like"/>
    <property type="match status" value="2"/>
</dbReference>
<dbReference type="SMART" id="SM01332">
    <property type="entry name" value="Cyclin_C"/>
    <property type="match status" value="1"/>
</dbReference>
<dbReference type="InterPro" id="IPR013763">
    <property type="entry name" value="Cyclin-like_dom"/>
</dbReference>
<dbReference type="Proteomes" id="UP000007635">
    <property type="component" value="Chromosome II"/>
</dbReference>
<proteinExistence type="inferred from homology"/>
<comment type="function">
    <text evidence="1">Essential for the control of the cell cycle at the G2/M (mitosis) transition.</text>
</comment>
<evidence type="ECO:0000256" key="6">
    <source>
        <dbReference type="ARBA" id="ARBA00025821"/>
    </source>
</evidence>
<dbReference type="InterPro" id="IPR004367">
    <property type="entry name" value="Cyclin_C-dom"/>
</dbReference>
<evidence type="ECO:0000256" key="7">
    <source>
        <dbReference type="ARBA" id="ARBA00040980"/>
    </source>
</evidence>
<dbReference type="SMART" id="SM00385">
    <property type="entry name" value="CYCLIN"/>
    <property type="match status" value="2"/>
</dbReference>
<evidence type="ECO:0000256" key="5">
    <source>
        <dbReference type="ARBA" id="ARBA00023306"/>
    </source>
</evidence>
<dbReference type="InterPro" id="IPR036915">
    <property type="entry name" value="Cyclin-like_sf"/>
</dbReference>
<feature type="region of interest" description="Disordered" evidence="9">
    <location>
        <begin position="36"/>
        <end position="59"/>
    </location>
</feature>
<dbReference type="Pfam" id="PF02984">
    <property type="entry name" value="Cyclin_C"/>
    <property type="match status" value="1"/>
</dbReference>
<evidence type="ECO:0000256" key="1">
    <source>
        <dbReference type="ARBA" id="ARBA00003222"/>
    </source>
</evidence>
<organism evidence="12 13">
    <name type="scientific">Gasterosteus aculeatus aculeatus</name>
    <name type="common">three-spined stickleback</name>
    <dbReference type="NCBI Taxonomy" id="481459"/>
    <lineage>
        <taxon>Eukaryota</taxon>
        <taxon>Metazoa</taxon>
        <taxon>Chordata</taxon>
        <taxon>Craniata</taxon>
        <taxon>Vertebrata</taxon>
        <taxon>Euteleostomi</taxon>
        <taxon>Actinopterygii</taxon>
        <taxon>Neopterygii</taxon>
        <taxon>Teleostei</taxon>
        <taxon>Neoteleostei</taxon>
        <taxon>Acanthomorphata</taxon>
        <taxon>Eupercaria</taxon>
        <taxon>Perciformes</taxon>
        <taxon>Cottioidei</taxon>
        <taxon>Gasterosteales</taxon>
        <taxon>Gasterosteidae</taxon>
        <taxon>Gasterosteus</taxon>
    </lineage>
</organism>
<dbReference type="FunFam" id="1.10.472.10:FF:000005">
    <property type="entry name" value="G2/mitotic-specific cyclin B"/>
    <property type="match status" value="1"/>
</dbReference>
<protein>
    <recommendedName>
        <fullName evidence="7">G2/mitotic-specific cyclin-B2</fullName>
    </recommendedName>
</protein>
<evidence type="ECO:0000256" key="3">
    <source>
        <dbReference type="ARBA" id="ARBA00022618"/>
    </source>
</evidence>
<dbReference type="Pfam" id="PF00134">
    <property type="entry name" value="Cyclin_N"/>
    <property type="match status" value="1"/>
</dbReference>
<reference evidence="12" key="3">
    <citation type="submission" date="2025-09" db="UniProtKB">
        <authorList>
            <consortium name="Ensembl"/>
        </authorList>
    </citation>
    <scope>IDENTIFICATION</scope>
</reference>
<keyword evidence="4 8" id="KW-0195">Cyclin</keyword>
<dbReference type="InterPro" id="IPR006671">
    <property type="entry name" value="Cyclin_N"/>
</dbReference>
<comment type="similarity">
    <text evidence="2">Belongs to the cyclin family. Cyclin AB subfamily.</text>
</comment>
<dbReference type="OMA" id="LLDYKCL"/>
<sequence>MSSVEARVVLRAAGIPGKKSAAPAGPRRAALGEITNFTGAAGNNTKRTGNPSAKPARKAVRVEDPLVRAEEVPPADLLPLVSDESDMSVEEEEKVEELCHAFSDALLHVEDVDEQDSDLPQLCSEYVKDIYSYLHVLEVGASLRAAIAAPRRGRCLTPPPSQVQQAVRADYMQGYKITERMRALLVDWLVQVHSRFQLLQETLYLTVAVIDRFLQVQQVSRGKLQLVGVTAMLVACKYEEMYAPEVGDFTYITDNAFTKAQVLEMEQLVLRTLNFKLGRPLPLHFLRRASKVANSDAQRHTLAKYLMELTLLDYDMVHYRPSEVAAAALCLSQLLLDGLPWSVTQTFYSTYDDAHLKPIVQHVAKNLVMVNDGRSKFQAVKRKYSSSQLMKVSLLPQLSSSTVTALASALLADL</sequence>
<dbReference type="PROSITE" id="PS00292">
    <property type="entry name" value="CYCLINS"/>
    <property type="match status" value="1"/>
</dbReference>